<gene>
    <name evidence="3" type="primary">PCMP-E14</name>
    <name evidence="3" type="ORF">MA16_Dca009993</name>
</gene>
<dbReference type="GO" id="GO:0003723">
    <property type="term" value="F:RNA binding"/>
    <property type="evidence" value="ECO:0007669"/>
    <property type="project" value="InterPro"/>
</dbReference>
<proteinExistence type="predicted"/>
<dbReference type="Pfam" id="PF13041">
    <property type="entry name" value="PPR_2"/>
    <property type="match status" value="4"/>
</dbReference>
<feature type="repeat" description="PPR" evidence="2">
    <location>
        <begin position="206"/>
        <end position="240"/>
    </location>
</feature>
<protein>
    <submittedName>
        <fullName evidence="3">Pentatricopeptide repeat-containing protein</fullName>
    </submittedName>
</protein>
<dbReference type="OrthoDB" id="185373at2759"/>
<keyword evidence="1" id="KW-0677">Repeat</keyword>
<feature type="repeat" description="PPR" evidence="2">
    <location>
        <begin position="373"/>
        <end position="407"/>
    </location>
</feature>
<dbReference type="InterPro" id="IPR046848">
    <property type="entry name" value="E_motif"/>
</dbReference>
<dbReference type="Pfam" id="PF20431">
    <property type="entry name" value="E_motif"/>
    <property type="match status" value="1"/>
</dbReference>
<dbReference type="FunFam" id="1.25.40.10:FF:000284">
    <property type="entry name" value="Pentatricopeptide repeat-containing protein"/>
    <property type="match status" value="1"/>
</dbReference>
<keyword evidence="4" id="KW-1185">Reference proteome</keyword>
<dbReference type="PROSITE" id="PS51375">
    <property type="entry name" value="PPR"/>
    <property type="match status" value="6"/>
</dbReference>
<dbReference type="InterPro" id="IPR046960">
    <property type="entry name" value="PPR_At4g14850-like_plant"/>
</dbReference>
<dbReference type="PANTHER" id="PTHR24015:SF260">
    <property type="entry name" value="PENTATRICOPEPTIDE REPEAT-CONTAINING PROTEIN"/>
    <property type="match status" value="1"/>
</dbReference>
<dbReference type="GO" id="GO:0009451">
    <property type="term" value="P:RNA modification"/>
    <property type="evidence" value="ECO:0007669"/>
    <property type="project" value="InterPro"/>
</dbReference>
<dbReference type="Pfam" id="PF01535">
    <property type="entry name" value="PPR"/>
    <property type="match status" value="2"/>
</dbReference>
<feature type="repeat" description="PPR" evidence="2">
    <location>
        <begin position="474"/>
        <end position="508"/>
    </location>
</feature>
<dbReference type="GO" id="GO:0099402">
    <property type="term" value="P:plant organ development"/>
    <property type="evidence" value="ECO:0007669"/>
    <property type="project" value="UniProtKB-ARBA"/>
</dbReference>
<evidence type="ECO:0000256" key="1">
    <source>
        <dbReference type="ARBA" id="ARBA00022737"/>
    </source>
</evidence>
<dbReference type="PANTHER" id="PTHR24015">
    <property type="entry name" value="OS07G0578800 PROTEIN-RELATED"/>
    <property type="match status" value="1"/>
</dbReference>
<reference evidence="3 4" key="2">
    <citation type="journal article" date="2017" name="Nature">
        <title>The Apostasia genome and the evolution of orchids.</title>
        <authorList>
            <person name="Zhang G.Q."/>
            <person name="Liu K.W."/>
            <person name="Li Z."/>
            <person name="Lohaus R."/>
            <person name="Hsiao Y.Y."/>
            <person name="Niu S.C."/>
            <person name="Wang J.Y."/>
            <person name="Lin Y.C."/>
            <person name="Xu Q."/>
            <person name="Chen L.J."/>
            <person name="Yoshida K."/>
            <person name="Fujiwara S."/>
            <person name="Wang Z.W."/>
            <person name="Zhang Y.Q."/>
            <person name="Mitsuda N."/>
            <person name="Wang M."/>
            <person name="Liu G.H."/>
            <person name="Pecoraro L."/>
            <person name="Huang H.X."/>
            <person name="Xiao X.J."/>
            <person name="Lin M."/>
            <person name="Wu X.Y."/>
            <person name="Wu W.L."/>
            <person name="Chen Y.Y."/>
            <person name="Chang S.B."/>
            <person name="Sakamoto S."/>
            <person name="Ohme-Takagi M."/>
            <person name="Yagi M."/>
            <person name="Zeng S.J."/>
            <person name="Shen C.Y."/>
            <person name="Yeh C.M."/>
            <person name="Luo Y.B."/>
            <person name="Tsai W.C."/>
            <person name="Van de Peer Y."/>
            <person name="Liu Z.J."/>
        </authorList>
    </citation>
    <scope>NUCLEOTIDE SEQUENCE [LARGE SCALE GENOMIC DNA]</scope>
    <source>
        <tissue evidence="3">The whole plant</tissue>
    </source>
</reference>
<feature type="repeat" description="PPR" evidence="2">
    <location>
        <begin position="272"/>
        <end position="306"/>
    </location>
</feature>
<feature type="repeat" description="PPR" evidence="2">
    <location>
        <begin position="612"/>
        <end position="646"/>
    </location>
</feature>
<dbReference type="InterPro" id="IPR011990">
    <property type="entry name" value="TPR-like_helical_dom_sf"/>
</dbReference>
<dbReference type="FunFam" id="1.25.40.10:FF:000436">
    <property type="entry name" value="Pentatricopeptide repeat-containing protein At5g39350 family"/>
    <property type="match status" value="1"/>
</dbReference>
<dbReference type="InterPro" id="IPR002885">
    <property type="entry name" value="PPR_rpt"/>
</dbReference>
<name>A0A2I0VJ42_9ASPA</name>
<dbReference type="AlphaFoldDB" id="A0A2I0VJ42"/>
<evidence type="ECO:0000313" key="4">
    <source>
        <dbReference type="Proteomes" id="UP000233837"/>
    </source>
</evidence>
<dbReference type="Proteomes" id="UP000233837">
    <property type="component" value="Unassembled WGS sequence"/>
</dbReference>
<evidence type="ECO:0000256" key="2">
    <source>
        <dbReference type="PROSITE-ProRule" id="PRU00708"/>
    </source>
</evidence>
<organism evidence="3 4">
    <name type="scientific">Dendrobium catenatum</name>
    <dbReference type="NCBI Taxonomy" id="906689"/>
    <lineage>
        <taxon>Eukaryota</taxon>
        <taxon>Viridiplantae</taxon>
        <taxon>Streptophyta</taxon>
        <taxon>Embryophyta</taxon>
        <taxon>Tracheophyta</taxon>
        <taxon>Spermatophyta</taxon>
        <taxon>Magnoliopsida</taxon>
        <taxon>Liliopsida</taxon>
        <taxon>Asparagales</taxon>
        <taxon>Orchidaceae</taxon>
        <taxon>Epidendroideae</taxon>
        <taxon>Malaxideae</taxon>
        <taxon>Dendrobiinae</taxon>
        <taxon>Dendrobium</taxon>
    </lineage>
</organism>
<evidence type="ECO:0000313" key="3">
    <source>
        <dbReference type="EMBL" id="PKU63383.1"/>
    </source>
</evidence>
<feature type="repeat" description="PPR" evidence="2">
    <location>
        <begin position="171"/>
        <end position="205"/>
    </location>
</feature>
<reference evidence="3 4" key="1">
    <citation type="journal article" date="2016" name="Sci. Rep.">
        <title>The Dendrobium catenatum Lindl. genome sequence provides insights into polysaccharide synthase, floral development and adaptive evolution.</title>
        <authorList>
            <person name="Zhang G.Q."/>
            <person name="Xu Q."/>
            <person name="Bian C."/>
            <person name="Tsai W.C."/>
            <person name="Yeh C.M."/>
            <person name="Liu K.W."/>
            <person name="Yoshida K."/>
            <person name="Zhang L.S."/>
            <person name="Chang S.B."/>
            <person name="Chen F."/>
            <person name="Shi Y."/>
            <person name="Su Y.Y."/>
            <person name="Zhang Y.Q."/>
            <person name="Chen L.J."/>
            <person name="Yin Y."/>
            <person name="Lin M."/>
            <person name="Huang H."/>
            <person name="Deng H."/>
            <person name="Wang Z.W."/>
            <person name="Zhu S.L."/>
            <person name="Zhao X."/>
            <person name="Deng C."/>
            <person name="Niu S.C."/>
            <person name="Huang J."/>
            <person name="Wang M."/>
            <person name="Liu G.H."/>
            <person name="Yang H.J."/>
            <person name="Xiao X.J."/>
            <person name="Hsiao Y.Y."/>
            <person name="Wu W.L."/>
            <person name="Chen Y.Y."/>
            <person name="Mitsuda N."/>
            <person name="Ohme-Takagi M."/>
            <person name="Luo Y.B."/>
            <person name="Van de Peer Y."/>
            <person name="Liu Z.J."/>
        </authorList>
    </citation>
    <scope>NUCLEOTIDE SEQUENCE [LARGE SCALE GENOMIC DNA]</scope>
    <source>
        <tissue evidence="3">The whole plant</tissue>
    </source>
</reference>
<dbReference type="Gene3D" id="1.25.40.10">
    <property type="entry name" value="Tetratricopeptide repeat domain"/>
    <property type="match status" value="5"/>
</dbReference>
<sequence>MDFHHLQALLTASTVSNSLSKGKLLHAKAISLGLQQSLNLCKSLINFYVFFRLFDSARLVLETINNPLDISLWNSLIAAYSKNQMHREALWLYDKCFLFPYVKPDSYTYPSALKACSGLGNGRKGRMIHTRLLKSGFSYDIVISSSLVGMYAKCGFFYSAIKLFDEMPERDIACWNTVISCYYQDGHAVEALKMFEKMTRCGFKPDSVTFSTVFSACARLLDVETGKRIHEEMVKSGYEMDGFVRAAIVDMYGKCGHLASAREIFDQIPMKSVVAWNSMIYGYCLQGDRNSCLELFSRMKCEGIRPTSSTISSLLRACSRTSAVWHGKYIHGYVIRNQIEVDIFVATSLIDFYFKCGKVRCSEFIFQKTLKNNVVLWNVMISGYVTLGYYFEALDVFHDMKLFDVKPDAITFTSCLSACAQLTALQQGREIHEQICSNNFESNEIVMCALVELYAKCGTVREARAVFDKLSIRDTVSWTSMIMAYGSNGQAIEALELFREMQRVKVRPDRVTFLALMSACSHGGMVDKGIYYFYLMTSEYHIKPGLEHYSCLIDLLGRLGRLHEAYKFIQSLPVLKEDVGLLGSFFSACIVHGNLELGVEAARLLLEIEPNDHSTYIALSNMYASAGRWDEVREVRAKIKEMGLRKNPGCSWIEIDKKIHQFFVEDYSHQQIELICGCLENLLMHMEDKFNIQEEGSSIKKCMRS</sequence>
<dbReference type="NCBIfam" id="TIGR00756">
    <property type="entry name" value="PPR"/>
    <property type="match status" value="6"/>
</dbReference>
<accession>A0A2I0VJ42</accession>
<dbReference type="FunFam" id="1.25.40.10:FF:000158">
    <property type="entry name" value="pentatricopeptide repeat-containing protein At2g33680"/>
    <property type="match status" value="1"/>
</dbReference>
<dbReference type="FunFam" id="1.25.40.10:FF:000682">
    <property type="entry name" value="Pentatricopeptide repeat-containing protein At3g16610"/>
    <property type="match status" value="1"/>
</dbReference>
<dbReference type="EMBL" id="KZ503497">
    <property type="protein sequence ID" value="PKU63383.1"/>
    <property type="molecule type" value="Genomic_DNA"/>
</dbReference>
<dbReference type="SUPFAM" id="SSF48452">
    <property type="entry name" value="TPR-like"/>
    <property type="match status" value="1"/>
</dbReference>